<reference evidence="1 2" key="1">
    <citation type="submission" date="2024-01" db="EMBL/GenBank/DDBJ databases">
        <title>The genomes of 5 underutilized Papilionoideae crops provide insights into root nodulation and disease resistanc.</title>
        <authorList>
            <person name="Jiang F."/>
        </authorList>
    </citation>
    <scope>NUCLEOTIDE SEQUENCE [LARGE SCALE GENOMIC DNA]</scope>
    <source>
        <strain evidence="1">DUOXIRENSHENG_FW03</strain>
        <tissue evidence="1">Leaves</tissue>
    </source>
</reference>
<organism evidence="1 2">
    <name type="scientific">Psophocarpus tetragonolobus</name>
    <name type="common">Winged bean</name>
    <name type="synonym">Dolichos tetragonolobus</name>
    <dbReference type="NCBI Taxonomy" id="3891"/>
    <lineage>
        <taxon>Eukaryota</taxon>
        <taxon>Viridiplantae</taxon>
        <taxon>Streptophyta</taxon>
        <taxon>Embryophyta</taxon>
        <taxon>Tracheophyta</taxon>
        <taxon>Spermatophyta</taxon>
        <taxon>Magnoliopsida</taxon>
        <taxon>eudicotyledons</taxon>
        <taxon>Gunneridae</taxon>
        <taxon>Pentapetalae</taxon>
        <taxon>rosids</taxon>
        <taxon>fabids</taxon>
        <taxon>Fabales</taxon>
        <taxon>Fabaceae</taxon>
        <taxon>Papilionoideae</taxon>
        <taxon>50 kb inversion clade</taxon>
        <taxon>NPAAA clade</taxon>
        <taxon>indigoferoid/millettioid clade</taxon>
        <taxon>Phaseoleae</taxon>
        <taxon>Psophocarpus</taxon>
    </lineage>
</organism>
<evidence type="ECO:0000313" key="1">
    <source>
        <dbReference type="EMBL" id="KAK7399869.1"/>
    </source>
</evidence>
<dbReference type="EMBL" id="JAYMYS010000003">
    <property type="protein sequence ID" value="KAK7399869.1"/>
    <property type="molecule type" value="Genomic_DNA"/>
</dbReference>
<keyword evidence="2" id="KW-1185">Reference proteome</keyword>
<dbReference type="Proteomes" id="UP001386955">
    <property type="component" value="Unassembled WGS sequence"/>
</dbReference>
<protein>
    <submittedName>
        <fullName evidence="1">Uncharacterized protein</fullName>
    </submittedName>
</protein>
<comment type="caution">
    <text evidence="1">The sequence shown here is derived from an EMBL/GenBank/DDBJ whole genome shotgun (WGS) entry which is preliminary data.</text>
</comment>
<name>A0AAN9SKS1_PSOTE</name>
<sequence length="146" mass="16446">MAPPTKDMVVYNGWGKRRKMKGDGRKCFTHIFLYDSFWLPGPLVDHKCKCKRNRKNRVSQLGDYSMDPPVSSISPNIYEADLFKCEPNRVGSGHPSLSLVWFGANMASAPRLIPQRGRVLKRILKMLFSSSKTSSSVFPTPSPSLL</sequence>
<dbReference type="AlphaFoldDB" id="A0AAN9SKS1"/>
<gene>
    <name evidence="1" type="ORF">VNO78_11063</name>
</gene>
<evidence type="ECO:0000313" key="2">
    <source>
        <dbReference type="Proteomes" id="UP001386955"/>
    </source>
</evidence>
<accession>A0AAN9SKS1</accession>
<proteinExistence type="predicted"/>